<gene>
    <name evidence="1" type="ORF">FJZ00_07810</name>
</gene>
<dbReference type="SUPFAM" id="SSF103084">
    <property type="entry name" value="Holliday junction resolvase RusA"/>
    <property type="match status" value="1"/>
</dbReference>
<organism evidence="1 2">
    <name type="scientific">Candidatus Tanganyikabacteria bacterium</name>
    <dbReference type="NCBI Taxonomy" id="2961651"/>
    <lineage>
        <taxon>Bacteria</taxon>
        <taxon>Bacillati</taxon>
        <taxon>Candidatus Sericytochromatia</taxon>
        <taxon>Candidatus Tanganyikabacteria</taxon>
    </lineage>
</organism>
<dbReference type="Gene3D" id="3.30.1330.70">
    <property type="entry name" value="Holliday junction resolvase RusA"/>
    <property type="match status" value="1"/>
</dbReference>
<dbReference type="EMBL" id="VGJX01000420">
    <property type="protein sequence ID" value="MBM3275043.1"/>
    <property type="molecule type" value="Genomic_DNA"/>
</dbReference>
<sequence length="113" mass="12578">MATLLRVRLPLPPSVNATNTPMGRRLVLTTEARRWRRDAPVLLGGWEPPAHTPLAVTIKLEVPALYRGDIDGYLKPILDAVIGKNRDQWVTSLSVRKVRGEGWCDVAVEAVEE</sequence>
<dbReference type="GO" id="GO:0006281">
    <property type="term" value="P:DNA repair"/>
    <property type="evidence" value="ECO:0007669"/>
    <property type="project" value="InterPro"/>
</dbReference>
<dbReference type="GO" id="GO:0006310">
    <property type="term" value="P:DNA recombination"/>
    <property type="evidence" value="ECO:0007669"/>
    <property type="project" value="InterPro"/>
</dbReference>
<dbReference type="AlphaFoldDB" id="A0A938BN68"/>
<protein>
    <submittedName>
        <fullName evidence="1">Uncharacterized protein</fullName>
    </submittedName>
</protein>
<comment type="caution">
    <text evidence="1">The sequence shown here is derived from an EMBL/GenBank/DDBJ whole genome shotgun (WGS) entry which is preliminary data.</text>
</comment>
<dbReference type="GO" id="GO:0000287">
    <property type="term" value="F:magnesium ion binding"/>
    <property type="evidence" value="ECO:0007669"/>
    <property type="project" value="InterPro"/>
</dbReference>
<accession>A0A938BN68</accession>
<name>A0A938BN68_9BACT</name>
<dbReference type="Proteomes" id="UP000703893">
    <property type="component" value="Unassembled WGS sequence"/>
</dbReference>
<proteinExistence type="predicted"/>
<reference evidence="1 2" key="1">
    <citation type="submission" date="2019-03" db="EMBL/GenBank/DDBJ databases">
        <title>Lake Tanganyika Metagenome-Assembled Genomes (MAGs).</title>
        <authorList>
            <person name="Tran P."/>
        </authorList>
    </citation>
    <scope>NUCLEOTIDE SEQUENCE [LARGE SCALE GENOMIC DNA]</scope>
    <source>
        <strain evidence="1">K_DeepCast_65m_m2_236</strain>
    </source>
</reference>
<dbReference type="InterPro" id="IPR036614">
    <property type="entry name" value="RusA-like_sf"/>
</dbReference>
<evidence type="ECO:0000313" key="1">
    <source>
        <dbReference type="EMBL" id="MBM3275043.1"/>
    </source>
</evidence>
<evidence type="ECO:0000313" key="2">
    <source>
        <dbReference type="Proteomes" id="UP000703893"/>
    </source>
</evidence>